<keyword evidence="1" id="KW-1133">Transmembrane helix</keyword>
<feature type="transmembrane region" description="Helical" evidence="1">
    <location>
        <begin position="34"/>
        <end position="55"/>
    </location>
</feature>
<reference evidence="2" key="1">
    <citation type="submission" date="2015-10" db="EMBL/GenBank/DDBJ databases">
        <authorList>
            <person name="Gilbert D.G."/>
        </authorList>
    </citation>
    <scope>NUCLEOTIDE SEQUENCE</scope>
</reference>
<organism evidence="2">
    <name type="scientific">hydrothermal vent metagenome</name>
    <dbReference type="NCBI Taxonomy" id="652676"/>
    <lineage>
        <taxon>unclassified sequences</taxon>
        <taxon>metagenomes</taxon>
        <taxon>ecological metagenomes</taxon>
    </lineage>
</organism>
<protein>
    <submittedName>
        <fullName evidence="2">Uncharacterized protein</fullName>
    </submittedName>
</protein>
<accession>A0A161K248</accession>
<gene>
    <name evidence="2" type="ORF">MGWOODY_Hyp1169</name>
</gene>
<evidence type="ECO:0000256" key="1">
    <source>
        <dbReference type="SAM" id="Phobius"/>
    </source>
</evidence>
<proteinExistence type="predicted"/>
<evidence type="ECO:0000313" key="2">
    <source>
        <dbReference type="EMBL" id="CUS57696.1"/>
    </source>
</evidence>
<dbReference type="EMBL" id="CZQD01000047">
    <property type="protein sequence ID" value="CUS57696.1"/>
    <property type="molecule type" value="Genomic_DNA"/>
</dbReference>
<name>A0A161K248_9ZZZZ</name>
<sequence>MKHHIMLALGILLGLVFAVRLAVAILQPGLGFREVYLAGGLVLSAWLMLGGVAEWRHTHATGKVRQPSSED</sequence>
<keyword evidence="1" id="KW-0472">Membrane</keyword>
<keyword evidence="1" id="KW-0812">Transmembrane</keyword>
<dbReference type="AlphaFoldDB" id="A0A161K248"/>